<comment type="caution">
    <text evidence="1">The sequence shown here is derived from an EMBL/GenBank/DDBJ whole genome shotgun (WGS) entry which is preliminary data.</text>
</comment>
<evidence type="ECO:0000313" key="2">
    <source>
        <dbReference type="Proteomes" id="UP000279275"/>
    </source>
</evidence>
<evidence type="ECO:0000313" key="1">
    <source>
        <dbReference type="EMBL" id="RMI33444.1"/>
    </source>
</evidence>
<protein>
    <submittedName>
        <fullName evidence="1">Uncharacterized protein</fullName>
    </submittedName>
</protein>
<dbReference type="Proteomes" id="UP000279275">
    <property type="component" value="Unassembled WGS sequence"/>
</dbReference>
<dbReference type="AlphaFoldDB" id="A0A3M2L7W2"/>
<dbReference type="EMBL" id="RFFH01000003">
    <property type="protein sequence ID" value="RMI33444.1"/>
    <property type="molecule type" value="Genomic_DNA"/>
</dbReference>
<accession>A0A3M2L7W2</accession>
<proteinExistence type="predicted"/>
<reference evidence="1 2" key="1">
    <citation type="submission" date="2018-10" db="EMBL/GenBank/DDBJ databases">
        <title>Isolation from cow dung.</title>
        <authorList>
            <person name="Ling L."/>
        </authorList>
    </citation>
    <scope>NUCLEOTIDE SEQUENCE [LARGE SCALE GENOMIC DNA]</scope>
    <source>
        <strain evidence="1 2">NEAU-LL90</strain>
    </source>
</reference>
<name>A0A3M2L7W2_9NOCA</name>
<sequence>MNGLQKCRHFGKLLAGSADILDIRPVRWKITIWARPHIARVRTRERRQGRTTFTGALVTSVIPARRVPAQFRDLRAWHFVS</sequence>
<keyword evidence="2" id="KW-1185">Reference proteome</keyword>
<organism evidence="1 2">
    <name type="scientific">Nocardia stercoris</name>
    <dbReference type="NCBI Taxonomy" id="2483361"/>
    <lineage>
        <taxon>Bacteria</taxon>
        <taxon>Bacillati</taxon>
        <taxon>Actinomycetota</taxon>
        <taxon>Actinomycetes</taxon>
        <taxon>Mycobacteriales</taxon>
        <taxon>Nocardiaceae</taxon>
        <taxon>Nocardia</taxon>
    </lineage>
</organism>
<gene>
    <name evidence="1" type="ORF">EBN03_09895</name>
</gene>